<dbReference type="InterPro" id="IPR041698">
    <property type="entry name" value="Methyltransf_25"/>
</dbReference>
<accession>A0A0N9N6A7</accession>
<dbReference type="GO" id="GO:0032259">
    <property type="term" value="P:methylation"/>
    <property type="evidence" value="ECO:0007669"/>
    <property type="project" value="UniProtKB-KW"/>
</dbReference>
<feature type="region of interest" description="Disordered" evidence="2">
    <location>
        <begin position="1"/>
        <end position="21"/>
    </location>
</feature>
<keyword evidence="5" id="KW-1185">Reference proteome</keyword>
<dbReference type="STRING" id="1136941.ACH46_20495"/>
<dbReference type="Proteomes" id="UP000063789">
    <property type="component" value="Chromosome"/>
</dbReference>
<feature type="domain" description="Methyltransferase" evidence="3">
    <location>
        <begin position="62"/>
        <end position="148"/>
    </location>
</feature>
<dbReference type="InterPro" id="IPR029063">
    <property type="entry name" value="SAM-dependent_MTases_sf"/>
</dbReference>
<dbReference type="PANTHER" id="PTHR43861">
    <property type="entry name" value="TRANS-ACONITATE 2-METHYLTRANSFERASE-RELATED"/>
    <property type="match status" value="1"/>
</dbReference>
<dbReference type="Gene3D" id="3.40.50.150">
    <property type="entry name" value="Vaccinia Virus protein VP39"/>
    <property type="match status" value="1"/>
</dbReference>
<evidence type="ECO:0000256" key="2">
    <source>
        <dbReference type="SAM" id="MobiDB-lite"/>
    </source>
</evidence>
<evidence type="ECO:0000259" key="3">
    <source>
        <dbReference type="Pfam" id="PF13649"/>
    </source>
</evidence>
<dbReference type="RefSeq" id="WP_062394705.1">
    <property type="nucleotide sequence ID" value="NZ_CP011853.1"/>
</dbReference>
<dbReference type="AlphaFoldDB" id="A0A0N9N6A7"/>
<reference evidence="4 5" key="2">
    <citation type="journal article" date="2017" name="Int. J. Syst. Evol. Microbiol.">
        <title>Gordonia phthalatica sp. nov., a di-n-butyl phthalate-degrading bacterium isolated from activated sludge.</title>
        <authorList>
            <person name="Jin D."/>
            <person name="Kong X."/>
            <person name="Jia M."/>
            <person name="Yu X."/>
            <person name="Wang X."/>
            <person name="Zhuang X."/>
            <person name="Deng Y."/>
            <person name="Bai Z."/>
        </authorList>
    </citation>
    <scope>NUCLEOTIDE SEQUENCE [LARGE SCALE GENOMIC DNA]</scope>
    <source>
        <strain evidence="4 5">QH-11</strain>
    </source>
</reference>
<gene>
    <name evidence="4" type="ORF">ACH46_20495</name>
</gene>
<dbReference type="OrthoDB" id="9786503at2"/>
<dbReference type="PANTHER" id="PTHR43861:SF3">
    <property type="entry name" value="PUTATIVE (AFU_ORTHOLOGUE AFUA_2G14390)-RELATED"/>
    <property type="match status" value="1"/>
</dbReference>
<reference evidence="5" key="1">
    <citation type="submission" date="2015-06" db="EMBL/GenBank/DDBJ databases">
        <title>Complete genome sequence and metabolic analysis of phthalate degradation pathway in Gordonia sp. QH-11.</title>
        <authorList>
            <person name="Jin D."/>
            <person name="Kong X."/>
            <person name="Bai Z."/>
        </authorList>
    </citation>
    <scope>NUCLEOTIDE SEQUENCE [LARGE SCALE GENOMIC DNA]</scope>
    <source>
        <strain evidence="5">QH-11</strain>
    </source>
</reference>
<keyword evidence="4" id="KW-0489">Methyltransferase</keyword>
<dbReference type="SUPFAM" id="SSF53335">
    <property type="entry name" value="S-adenosyl-L-methionine-dependent methyltransferases"/>
    <property type="match status" value="1"/>
</dbReference>
<evidence type="ECO:0000256" key="1">
    <source>
        <dbReference type="ARBA" id="ARBA00022679"/>
    </source>
</evidence>
<dbReference type="KEGG" id="goq:ACH46_20495"/>
<evidence type="ECO:0000313" key="4">
    <source>
        <dbReference type="EMBL" id="ALG86435.1"/>
    </source>
</evidence>
<dbReference type="CDD" id="cd02440">
    <property type="entry name" value="AdoMet_MTases"/>
    <property type="match status" value="1"/>
</dbReference>
<keyword evidence="1 4" id="KW-0808">Transferase</keyword>
<dbReference type="Pfam" id="PF13649">
    <property type="entry name" value="Methyltransf_25"/>
    <property type="match status" value="1"/>
</dbReference>
<protein>
    <submittedName>
        <fullName evidence="4">Methyltransferase</fullName>
    </submittedName>
</protein>
<feature type="compositionally biased region" description="Basic and acidic residues" evidence="2">
    <location>
        <begin position="1"/>
        <end position="15"/>
    </location>
</feature>
<dbReference type="EMBL" id="CP011853">
    <property type="protein sequence ID" value="ALG86435.1"/>
    <property type="molecule type" value="Genomic_DNA"/>
</dbReference>
<proteinExistence type="predicted"/>
<name>A0A0N9N6A7_9ACTN</name>
<organism evidence="4 5">
    <name type="scientific">Gordonia phthalatica</name>
    <dbReference type="NCBI Taxonomy" id="1136941"/>
    <lineage>
        <taxon>Bacteria</taxon>
        <taxon>Bacillati</taxon>
        <taxon>Actinomycetota</taxon>
        <taxon>Actinomycetes</taxon>
        <taxon>Mycobacteriales</taxon>
        <taxon>Gordoniaceae</taxon>
        <taxon>Gordonia</taxon>
    </lineage>
</organism>
<dbReference type="GO" id="GO:0008168">
    <property type="term" value="F:methyltransferase activity"/>
    <property type="evidence" value="ECO:0007669"/>
    <property type="project" value="UniProtKB-KW"/>
</dbReference>
<evidence type="ECO:0000313" key="5">
    <source>
        <dbReference type="Proteomes" id="UP000063789"/>
    </source>
</evidence>
<sequence>MSEHQHSHDGHHGNDDQQAPVHPVTADEWDDLYRTSDRLWTTNVNPAVIAEITGLAPGSAFDLGSGEGADVRWLADQGWTVVGADISRVALERAKAADSRETITWMSFDVTVDDFDRQYDLVTASYFHIASDDEATLHKLAGAVAPGGTLLVVMHDPEGMRAHGRSPEGFLWPDDMVRILGDGWTVVTNENRARGIPAGGGHHVNDVVLRMVREG</sequence>
<dbReference type="PATRIC" id="fig|1136941.3.peg.4199"/>